<feature type="compositionally biased region" description="Low complexity" evidence="1">
    <location>
        <begin position="202"/>
        <end position="225"/>
    </location>
</feature>
<dbReference type="InterPro" id="IPR036457">
    <property type="entry name" value="PPM-type-like_dom_sf"/>
</dbReference>
<feature type="domain" description="PPM-type phosphatase" evidence="2">
    <location>
        <begin position="375"/>
        <end position="765"/>
    </location>
</feature>
<feature type="compositionally biased region" description="Low complexity" evidence="1">
    <location>
        <begin position="261"/>
        <end position="293"/>
    </location>
</feature>
<dbReference type="AlphaFoldDB" id="A0A383WM94"/>
<dbReference type="PANTHER" id="PTHR13832">
    <property type="entry name" value="PROTEIN PHOSPHATASE 2C"/>
    <property type="match status" value="1"/>
</dbReference>
<keyword evidence="5" id="KW-1185">Reference proteome</keyword>
<evidence type="ECO:0000259" key="2">
    <source>
        <dbReference type="PROSITE" id="PS51746"/>
    </source>
</evidence>
<dbReference type="CDD" id="cd00143">
    <property type="entry name" value="PP2Cc"/>
    <property type="match status" value="1"/>
</dbReference>
<dbReference type="PROSITE" id="PS51746">
    <property type="entry name" value="PPM_2"/>
    <property type="match status" value="1"/>
</dbReference>
<proteinExistence type="predicted"/>
<dbReference type="EMBL" id="FNXT01000819">
    <property type="protein sequence ID" value="SZX67901.1"/>
    <property type="molecule type" value="Genomic_DNA"/>
</dbReference>
<feature type="compositionally biased region" description="Low complexity" evidence="1">
    <location>
        <begin position="128"/>
        <end position="139"/>
    </location>
</feature>
<reference evidence="4 5" key="1">
    <citation type="submission" date="2016-10" db="EMBL/GenBank/DDBJ databases">
        <authorList>
            <person name="Cai Z."/>
        </authorList>
    </citation>
    <scope>NUCLEOTIDE SEQUENCE [LARGE SCALE GENOMIC DNA]</scope>
</reference>
<evidence type="ECO:0000313" key="3">
    <source>
        <dbReference type="EMBL" id="SZX67901.1"/>
    </source>
</evidence>
<dbReference type="Proteomes" id="UP000256970">
    <property type="component" value="Unassembled WGS sequence"/>
</dbReference>
<name>A0A383WM94_TETOB</name>
<gene>
    <name evidence="4" type="ORF">BQ4739_LOCUS18634</name>
    <name evidence="3" type="ORF">BQ4739_LOCUS8242</name>
</gene>
<dbReference type="InterPro" id="IPR015655">
    <property type="entry name" value="PP2C"/>
</dbReference>
<dbReference type="GO" id="GO:0004722">
    <property type="term" value="F:protein serine/threonine phosphatase activity"/>
    <property type="evidence" value="ECO:0007669"/>
    <property type="project" value="InterPro"/>
</dbReference>
<evidence type="ECO:0000313" key="4">
    <source>
        <dbReference type="EMBL" id="SZX78342.1"/>
    </source>
</evidence>
<feature type="compositionally biased region" description="Low complexity" evidence="1">
    <location>
        <begin position="29"/>
        <end position="51"/>
    </location>
</feature>
<dbReference type="PANTHER" id="PTHR13832:SF840">
    <property type="entry name" value="PROTEIN PHOSPHATASE 2C 60-RELATED"/>
    <property type="match status" value="1"/>
</dbReference>
<dbReference type="SUPFAM" id="SSF81606">
    <property type="entry name" value="PP2C-like"/>
    <property type="match status" value="1"/>
</dbReference>
<dbReference type="STRING" id="3088.A0A383WM94"/>
<feature type="region of interest" description="Disordered" evidence="1">
    <location>
        <begin position="1"/>
        <end position="302"/>
    </location>
</feature>
<accession>A0A383WM94</accession>
<organism evidence="4 5">
    <name type="scientific">Tetradesmus obliquus</name>
    <name type="common">Green alga</name>
    <name type="synonym">Acutodesmus obliquus</name>
    <dbReference type="NCBI Taxonomy" id="3088"/>
    <lineage>
        <taxon>Eukaryota</taxon>
        <taxon>Viridiplantae</taxon>
        <taxon>Chlorophyta</taxon>
        <taxon>core chlorophytes</taxon>
        <taxon>Chlorophyceae</taxon>
        <taxon>CS clade</taxon>
        <taxon>Sphaeropleales</taxon>
        <taxon>Scenedesmaceae</taxon>
        <taxon>Tetradesmus</taxon>
    </lineage>
</organism>
<dbReference type="EMBL" id="FNXT01001316">
    <property type="protein sequence ID" value="SZX78342.1"/>
    <property type="molecule type" value="Genomic_DNA"/>
</dbReference>
<dbReference type="Gene3D" id="3.60.40.10">
    <property type="entry name" value="PPM-type phosphatase domain"/>
    <property type="match status" value="1"/>
</dbReference>
<sequence length="768" mass="79717">MGAEGDGQAATALMKRPESPQGAPAVTTNCNSNSNGNASAALDPAPALSVDIPASSRDSNAKGLHSPFAADEQQNRSGDDTQQQQQKASQDVPASSPAAASSPRQKQQQKQQQQRRTAKRPSADSTSPQQAAQEPAAAATGSEGEDGEQHMQAVKRRKPAAAANHEQQQQQVHKQHSSDHSHIRKHHAVDDDEGNGTRQKEAAAAAAAEPQPLDAAAAAAAAAPPTSSLQQHGKHQQHHKRNKGQPKQLLSFTEEEDAEEAAAAAPAEAAAPATTTTAAAPSDNSSQEQQEQQPAKHSHGSIARATASRFAQEIKAQAAAAARMMFRPSGSAAVAGAAGAGAAGGAAAGAVLVDEDEDPRAAARAAATAGLSQIHFGFATARGHRPYMEDRHTIITALNPATAQQAAAALDAAEHLAAGGDESAANGREQQHAAVTHDGVGRCYAAIFDGHNGAGAAETAARKLHLLLASHPALRLYRGEMGPPAIVKQEEAAVGSALKHAFRQVDDMVLSTARHEGTRDGATALVLLRLGNALYAAHAGDSRAVLCRDAAAYRLTEDHKPHLPHERSRIEEAGGRVDFQRCWRVVVEPRDGRPGSGLAVSRSLGDLDFKEPYRYVECEPDVTRLPLQPRRDTFVVLGSDGLWDVLSDTDAVITAAAALKAYTANHSSNSNAGSSPAGAIDATGSSNSSIPCGLALHMGRARHKPGQHGSGPHARGSAFGGLGSAELPDSLVYSDAAATAAAEALLAESMRRGTMDNVTVIVMLLQWS</sequence>
<protein>
    <recommendedName>
        <fullName evidence="2">PPM-type phosphatase domain-containing protein</fullName>
    </recommendedName>
</protein>
<evidence type="ECO:0000256" key="1">
    <source>
        <dbReference type="SAM" id="MobiDB-lite"/>
    </source>
</evidence>
<dbReference type="Pfam" id="PF00481">
    <property type="entry name" value="PP2C"/>
    <property type="match status" value="1"/>
</dbReference>
<feature type="compositionally biased region" description="Basic residues" evidence="1">
    <location>
        <begin position="232"/>
        <end position="244"/>
    </location>
</feature>
<dbReference type="InterPro" id="IPR001932">
    <property type="entry name" value="PPM-type_phosphatase-like_dom"/>
</dbReference>
<feature type="compositionally biased region" description="Low complexity" evidence="1">
    <location>
        <begin position="80"/>
        <end position="115"/>
    </location>
</feature>
<evidence type="ECO:0000313" key="5">
    <source>
        <dbReference type="Proteomes" id="UP000256970"/>
    </source>
</evidence>
<dbReference type="SMART" id="SM00332">
    <property type="entry name" value="PP2Cc"/>
    <property type="match status" value="1"/>
</dbReference>